<evidence type="ECO:0000313" key="13">
    <source>
        <dbReference type="EMBL" id="GCC23801.1"/>
    </source>
</evidence>
<keyword evidence="8" id="KW-0677">Repeat</keyword>
<dbReference type="InterPro" id="IPR006212">
    <property type="entry name" value="Furin_repeat"/>
</dbReference>
<evidence type="ECO:0000256" key="9">
    <source>
        <dbReference type="ARBA" id="ARBA00023157"/>
    </source>
</evidence>
<dbReference type="Gene3D" id="2.20.100.10">
    <property type="entry name" value="Thrombospondin type-1 (TSP1) repeat"/>
    <property type="match status" value="1"/>
</dbReference>
<dbReference type="InterPro" id="IPR000884">
    <property type="entry name" value="TSP1_rpt"/>
</dbReference>
<dbReference type="FunFam" id="2.10.220.10:FF:000003">
    <property type="entry name" value="R-spondin 3"/>
    <property type="match status" value="1"/>
</dbReference>
<protein>
    <recommendedName>
        <fullName evidence="12">R-spondin Fu-CRD domain-containing protein</fullName>
    </recommendedName>
</protein>
<dbReference type="PROSITE" id="PS50092">
    <property type="entry name" value="TSP1"/>
    <property type="match status" value="1"/>
</dbReference>
<evidence type="ECO:0000256" key="8">
    <source>
        <dbReference type="ARBA" id="ARBA00022737"/>
    </source>
</evidence>
<dbReference type="InterPro" id="IPR043601">
    <property type="entry name" value="Rspo_Fu-CRD_dom"/>
</dbReference>
<evidence type="ECO:0000256" key="5">
    <source>
        <dbReference type="ARBA" id="ARBA00022674"/>
    </source>
</evidence>
<comment type="similarity">
    <text evidence="2">Belongs to the R-spondin family.</text>
</comment>
<keyword evidence="6" id="KW-0879">Wnt signaling pathway</keyword>
<evidence type="ECO:0000256" key="2">
    <source>
        <dbReference type="ARBA" id="ARBA00007308"/>
    </source>
</evidence>
<evidence type="ECO:0000256" key="4">
    <source>
        <dbReference type="ARBA" id="ARBA00022606"/>
    </source>
</evidence>
<dbReference type="OMA" id="CNPKLFI"/>
<dbReference type="EMBL" id="BEZZ01000039">
    <property type="protein sequence ID" value="GCC23801.1"/>
    <property type="molecule type" value="Genomic_DNA"/>
</dbReference>
<dbReference type="GO" id="GO:0008201">
    <property type="term" value="F:heparin binding"/>
    <property type="evidence" value="ECO:0007669"/>
    <property type="project" value="UniProtKB-KW"/>
</dbReference>
<dbReference type="GO" id="GO:0030177">
    <property type="term" value="P:positive regulation of Wnt signaling pathway"/>
    <property type="evidence" value="ECO:0007669"/>
    <property type="project" value="UniProtKB-ARBA"/>
</dbReference>
<evidence type="ECO:0000259" key="12">
    <source>
        <dbReference type="Pfam" id="PF15913"/>
    </source>
</evidence>
<name>A0A401S061_CHIPU</name>
<evidence type="ECO:0000256" key="1">
    <source>
        <dbReference type="ARBA" id="ARBA00004613"/>
    </source>
</evidence>
<gene>
    <name evidence="13" type="ORF">chiPu_0002199</name>
</gene>
<accession>A0A401S061</accession>
<feature type="domain" description="R-spondin Fu-CRD" evidence="12">
    <location>
        <begin position="69"/>
        <end position="169"/>
    </location>
</feature>
<evidence type="ECO:0000256" key="10">
    <source>
        <dbReference type="ARBA" id="ARBA00023180"/>
    </source>
</evidence>
<comment type="caution">
    <text evidence="13">The sequence shown here is derived from an EMBL/GenBank/DDBJ whole genome shotgun (WGS) entry which is preliminary data.</text>
</comment>
<dbReference type="GO" id="GO:0016055">
    <property type="term" value="P:Wnt signaling pathway"/>
    <property type="evidence" value="ECO:0007669"/>
    <property type="project" value="UniProtKB-KW"/>
</dbReference>
<proteinExistence type="inferred from homology"/>
<dbReference type="PANTHER" id="PTHR46987:SF5">
    <property type="entry name" value="R-SPONDIN-1"/>
    <property type="match status" value="1"/>
</dbReference>
<dbReference type="InterPro" id="IPR036383">
    <property type="entry name" value="TSP1_rpt_sf"/>
</dbReference>
<evidence type="ECO:0000256" key="6">
    <source>
        <dbReference type="ARBA" id="ARBA00022687"/>
    </source>
</evidence>
<sequence length="293" mass="32983">MYHKYHFGIAFICFSLHLEQRQSCAVITMQFGFFLAVIILNSMDYTGSHVLKGRRQRRISTEVTPVCPKGCEVCSEYNGCLKCLPKLFILLERNDIRQTGICLPSCPIGYFGVRTPEMNKCNKCKIENCEACFSRNFCTKCKEGLYLHRGKCYDSCPEGFAATNGTMECSHAAQCELSEWSPWGPCIKGRKTCGFKRGTEVRTRQLLQGPSSEDVTCPPTRESRRCTVQRKPCLNGQGNGKGRKEKPKHTKKGKQRNKESGNRQSKKENKPGTKKKKGQQGKTLPATTPSTIQ</sequence>
<dbReference type="Proteomes" id="UP000287033">
    <property type="component" value="Unassembled WGS sequence"/>
</dbReference>
<comment type="subcellular location">
    <subcellularLocation>
        <location evidence="1">Secreted</location>
    </subcellularLocation>
</comment>
<keyword evidence="14" id="KW-1185">Reference proteome</keyword>
<dbReference type="CDD" id="cd00064">
    <property type="entry name" value="FU"/>
    <property type="match status" value="1"/>
</dbReference>
<dbReference type="Gene3D" id="2.10.220.10">
    <property type="entry name" value="Hormone Receptor, Insulin-like Growth Factor Receptor 1, Chain A, domain 2"/>
    <property type="match status" value="1"/>
</dbReference>
<evidence type="ECO:0000256" key="3">
    <source>
        <dbReference type="ARBA" id="ARBA00022525"/>
    </source>
</evidence>
<dbReference type="Pfam" id="PF15913">
    <property type="entry name" value="Furin-like_2"/>
    <property type="match status" value="1"/>
</dbReference>
<feature type="region of interest" description="Disordered" evidence="11">
    <location>
        <begin position="228"/>
        <end position="293"/>
    </location>
</feature>
<dbReference type="STRING" id="137246.A0A401S061"/>
<keyword evidence="9" id="KW-1015">Disulfide bond</keyword>
<dbReference type="OrthoDB" id="10257656at2759"/>
<dbReference type="InterPro" id="IPR051514">
    <property type="entry name" value="R-spondin"/>
</dbReference>
<keyword evidence="3" id="KW-0964">Secreted</keyword>
<keyword evidence="7" id="KW-0732">Signal</keyword>
<evidence type="ECO:0000256" key="11">
    <source>
        <dbReference type="SAM" id="MobiDB-lite"/>
    </source>
</evidence>
<reference evidence="13 14" key="1">
    <citation type="journal article" date="2018" name="Nat. Ecol. Evol.">
        <title>Shark genomes provide insights into elasmobranch evolution and the origin of vertebrates.</title>
        <authorList>
            <person name="Hara Y"/>
            <person name="Yamaguchi K"/>
            <person name="Onimaru K"/>
            <person name="Kadota M"/>
            <person name="Koyanagi M"/>
            <person name="Keeley SD"/>
            <person name="Tatsumi K"/>
            <person name="Tanaka K"/>
            <person name="Motone F"/>
            <person name="Kageyama Y"/>
            <person name="Nozu R"/>
            <person name="Adachi N"/>
            <person name="Nishimura O"/>
            <person name="Nakagawa R"/>
            <person name="Tanegashima C"/>
            <person name="Kiyatake I"/>
            <person name="Matsumoto R"/>
            <person name="Murakumo K"/>
            <person name="Nishida K"/>
            <person name="Terakita A"/>
            <person name="Kuratani S"/>
            <person name="Sato K"/>
            <person name="Hyodo S Kuraku.S."/>
        </authorList>
    </citation>
    <scope>NUCLEOTIDE SEQUENCE [LARGE SCALE GENOMIC DNA]</scope>
</reference>
<dbReference type="PANTHER" id="PTHR46987">
    <property type="entry name" value="NEUROHYPOPHYSIAL HORMONES, N-TERMINAL DOMAIN CONTAINING PROTEIN"/>
    <property type="match status" value="1"/>
</dbReference>
<feature type="compositionally biased region" description="Basic residues" evidence="11">
    <location>
        <begin position="241"/>
        <end position="255"/>
    </location>
</feature>
<dbReference type="InterPro" id="IPR009030">
    <property type="entry name" value="Growth_fac_rcpt_cys_sf"/>
</dbReference>
<feature type="compositionally biased region" description="Basic and acidic residues" evidence="11">
    <location>
        <begin position="256"/>
        <end position="271"/>
    </location>
</feature>
<dbReference type="SUPFAM" id="SSF57184">
    <property type="entry name" value="Growth factor receptor domain"/>
    <property type="match status" value="1"/>
</dbReference>
<dbReference type="GO" id="GO:0005102">
    <property type="term" value="F:signaling receptor binding"/>
    <property type="evidence" value="ECO:0007669"/>
    <property type="project" value="UniProtKB-ARBA"/>
</dbReference>
<dbReference type="SMART" id="SM00261">
    <property type="entry name" value="FU"/>
    <property type="match status" value="2"/>
</dbReference>
<keyword evidence="5" id="KW-0358">Heparin-binding</keyword>
<keyword evidence="4" id="KW-0716">Sensory transduction</keyword>
<evidence type="ECO:0000313" key="14">
    <source>
        <dbReference type="Proteomes" id="UP000287033"/>
    </source>
</evidence>
<dbReference type="GO" id="GO:0005576">
    <property type="term" value="C:extracellular region"/>
    <property type="evidence" value="ECO:0007669"/>
    <property type="project" value="UniProtKB-SubCell"/>
</dbReference>
<dbReference type="AlphaFoldDB" id="A0A401S061"/>
<keyword evidence="10" id="KW-0325">Glycoprotein</keyword>
<dbReference type="SUPFAM" id="SSF82895">
    <property type="entry name" value="TSP-1 type 1 repeat"/>
    <property type="match status" value="1"/>
</dbReference>
<evidence type="ECO:0000256" key="7">
    <source>
        <dbReference type="ARBA" id="ARBA00022729"/>
    </source>
</evidence>
<organism evidence="13 14">
    <name type="scientific">Chiloscyllium punctatum</name>
    <name type="common">Brownbanded bambooshark</name>
    <name type="synonym">Hemiscyllium punctatum</name>
    <dbReference type="NCBI Taxonomy" id="137246"/>
    <lineage>
        <taxon>Eukaryota</taxon>
        <taxon>Metazoa</taxon>
        <taxon>Chordata</taxon>
        <taxon>Craniata</taxon>
        <taxon>Vertebrata</taxon>
        <taxon>Chondrichthyes</taxon>
        <taxon>Elasmobranchii</taxon>
        <taxon>Galeomorphii</taxon>
        <taxon>Galeoidea</taxon>
        <taxon>Orectolobiformes</taxon>
        <taxon>Hemiscylliidae</taxon>
        <taxon>Chiloscyllium</taxon>
    </lineage>
</organism>